<keyword evidence="4" id="KW-0808">Transferase</keyword>
<sequence length="190" mass="21385">MLEAAGWSAQNLIRLPSLSVLDSLENCSFRREDSSIEDFFVSGKPQSPVDPGEQRTKCETHWCELLLIYDYIPQGSLDSLIYSVPRRTGVVLSWDVRFQIAKEIASGLLYLHEEWEQIVVHRDVKPSNVLIDEDMNPRLGDFGLARLYERGSQSHTTVVMGSKGYIAPEVIMSTNQLVQRTSLTILGSPS</sequence>
<dbReference type="EMBL" id="JAEFBJ010000009">
    <property type="protein sequence ID" value="KAG7571809.1"/>
    <property type="molecule type" value="Genomic_DNA"/>
</dbReference>
<reference evidence="4 5" key="1">
    <citation type="submission" date="2020-12" db="EMBL/GenBank/DDBJ databases">
        <title>Concerted genomic and epigenomic changes stabilize Arabidopsis allopolyploids.</title>
        <authorList>
            <person name="Chen Z."/>
        </authorList>
    </citation>
    <scope>NUCLEOTIDE SEQUENCE [LARGE SCALE GENOMIC DNA]</scope>
    <source>
        <strain evidence="4">As9502</strain>
        <tissue evidence="4">Leaf</tissue>
    </source>
</reference>
<protein>
    <submittedName>
        <fullName evidence="4">Protein kinase domain</fullName>
    </submittedName>
</protein>
<dbReference type="AlphaFoldDB" id="A0A8T2AGH4"/>
<evidence type="ECO:0000256" key="2">
    <source>
        <dbReference type="ARBA" id="ARBA00022840"/>
    </source>
</evidence>
<evidence type="ECO:0000256" key="1">
    <source>
        <dbReference type="ARBA" id="ARBA00022741"/>
    </source>
</evidence>
<dbReference type="Proteomes" id="UP000694251">
    <property type="component" value="Chromosome 9"/>
</dbReference>
<organism evidence="4 5">
    <name type="scientific">Arabidopsis suecica</name>
    <name type="common">Swedish thale-cress</name>
    <name type="synonym">Cardaminopsis suecica</name>
    <dbReference type="NCBI Taxonomy" id="45249"/>
    <lineage>
        <taxon>Eukaryota</taxon>
        <taxon>Viridiplantae</taxon>
        <taxon>Streptophyta</taxon>
        <taxon>Embryophyta</taxon>
        <taxon>Tracheophyta</taxon>
        <taxon>Spermatophyta</taxon>
        <taxon>Magnoliopsida</taxon>
        <taxon>eudicotyledons</taxon>
        <taxon>Gunneridae</taxon>
        <taxon>Pentapetalae</taxon>
        <taxon>rosids</taxon>
        <taxon>malvids</taxon>
        <taxon>Brassicales</taxon>
        <taxon>Brassicaceae</taxon>
        <taxon>Camelineae</taxon>
        <taxon>Arabidopsis</taxon>
    </lineage>
</organism>
<evidence type="ECO:0000259" key="3">
    <source>
        <dbReference type="PROSITE" id="PS50011"/>
    </source>
</evidence>
<dbReference type="Pfam" id="PF00069">
    <property type="entry name" value="Pkinase"/>
    <property type="match status" value="1"/>
</dbReference>
<proteinExistence type="predicted"/>
<keyword evidence="5" id="KW-1185">Reference proteome</keyword>
<keyword evidence="4" id="KW-0418">Kinase</keyword>
<dbReference type="OrthoDB" id="543442at2759"/>
<dbReference type="InterPro" id="IPR008271">
    <property type="entry name" value="Ser/Thr_kinase_AS"/>
</dbReference>
<accession>A0A8T2AGH4</accession>
<evidence type="ECO:0000313" key="5">
    <source>
        <dbReference type="Proteomes" id="UP000694251"/>
    </source>
</evidence>
<dbReference type="PROSITE" id="PS00108">
    <property type="entry name" value="PROTEIN_KINASE_ST"/>
    <property type="match status" value="1"/>
</dbReference>
<dbReference type="InterPro" id="IPR050528">
    <property type="entry name" value="L-type_Lectin-RKs"/>
</dbReference>
<dbReference type="PANTHER" id="PTHR27007">
    <property type="match status" value="1"/>
</dbReference>
<keyword evidence="2" id="KW-0067">ATP-binding</keyword>
<comment type="caution">
    <text evidence="4">The sequence shown here is derived from an EMBL/GenBank/DDBJ whole genome shotgun (WGS) entry which is preliminary data.</text>
</comment>
<evidence type="ECO:0000313" key="4">
    <source>
        <dbReference type="EMBL" id="KAG7571809.1"/>
    </source>
</evidence>
<dbReference type="InterPro" id="IPR000719">
    <property type="entry name" value="Prot_kinase_dom"/>
</dbReference>
<dbReference type="SMART" id="SM00220">
    <property type="entry name" value="S_TKc"/>
    <property type="match status" value="1"/>
</dbReference>
<feature type="domain" description="Protein kinase" evidence="3">
    <location>
        <begin position="1"/>
        <end position="190"/>
    </location>
</feature>
<gene>
    <name evidence="4" type="ORF">ISN44_As09g002210</name>
</gene>
<dbReference type="FunFam" id="1.10.510.10:FF:001731">
    <property type="match status" value="1"/>
</dbReference>
<dbReference type="GO" id="GO:0004672">
    <property type="term" value="F:protein kinase activity"/>
    <property type="evidence" value="ECO:0007669"/>
    <property type="project" value="InterPro"/>
</dbReference>
<dbReference type="PROSITE" id="PS50011">
    <property type="entry name" value="PROTEIN_KINASE_DOM"/>
    <property type="match status" value="1"/>
</dbReference>
<keyword evidence="1" id="KW-0547">Nucleotide-binding</keyword>
<dbReference type="GO" id="GO:0005524">
    <property type="term" value="F:ATP binding"/>
    <property type="evidence" value="ECO:0007669"/>
    <property type="project" value="UniProtKB-KW"/>
</dbReference>
<name>A0A8T2AGH4_ARASU</name>